<comment type="caution">
    <text evidence="1">The sequence shown here is derived from an EMBL/GenBank/DDBJ whole genome shotgun (WGS) entry which is preliminary data.</text>
</comment>
<evidence type="ECO:0000313" key="2">
    <source>
        <dbReference type="Proteomes" id="UP001629059"/>
    </source>
</evidence>
<dbReference type="RefSeq" id="WP_408076240.1">
    <property type="nucleotide sequence ID" value="NZ_JBELQB010000025.1"/>
</dbReference>
<dbReference type="InterPro" id="IPR022385">
    <property type="entry name" value="Rhs_assc_core"/>
</dbReference>
<gene>
    <name evidence="1" type="ORF">ABS768_17480</name>
</gene>
<feature type="non-terminal residue" evidence="1">
    <location>
        <position position="1"/>
    </location>
</feature>
<evidence type="ECO:0000313" key="1">
    <source>
        <dbReference type="EMBL" id="MFL9839291.1"/>
    </source>
</evidence>
<sequence length="328" mass="36834">HPDHLGSSSYISNLAGNVSQHIEYMPFGEMLVDEHINSFNTPFKFNGKEYDEETGNYYYGARYYDPKLSIFIGVDPLAEKTMSSYGYCYNNPIILTDPTGMQASPIYDFNGNYLGNDDQGFNGEIIFMDEVVFNNLGGRVGGDKSTDGSASASSISHDVALASGMTLNQVREDGYTQNEIDMVNNALTHVISFTDGVDFDPSNLLNGKTSAVFYKQNYQTDKTEYANANKAKNISSRALYDTSEGVPRITYNLIEFGGHDFTVENLQNTWFHEWDQHHINKVPGGHNSEHAKAIYNQSRHSSWINTTETYKKDLRKVYKGQTGKDLDK</sequence>
<accession>A0ABW8YGB9</accession>
<dbReference type="PANTHER" id="PTHR32305:SF15">
    <property type="entry name" value="PROTEIN RHSA-RELATED"/>
    <property type="match status" value="1"/>
</dbReference>
<dbReference type="InterPro" id="IPR050708">
    <property type="entry name" value="T6SS_VgrG/RHS"/>
</dbReference>
<dbReference type="Proteomes" id="UP001629059">
    <property type="component" value="Unassembled WGS sequence"/>
</dbReference>
<dbReference type="PANTHER" id="PTHR32305">
    <property type="match status" value="1"/>
</dbReference>
<keyword evidence="2" id="KW-1185">Reference proteome</keyword>
<reference evidence="1 2" key="1">
    <citation type="submission" date="2024-06" db="EMBL/GenBank/DDBJ databases">
        <authorList>
            <person name="Kaempfer P."/>
            <person name="Viver T."/>
        </authorList>
    </citation>
    <scope>NUCLEOTIDE SEQUENCE [LARGE SCALE GENOMIC DNA]</scope>
    <source>
        <strain evidence="1 2">ST-75</strain>
    </source>
</reference>
<organism evidence="1 2">
    <name type="scientific">Flavobacterium rhizophilum</name>
    <dbReference type="NCBI Taxonomy" id="3163296"/>
    <lineage>
        <taxon>Bacteria</taxon>
        <taxon>Pseudomonadati</taxon>
        <taxon>Bacteroidota</taxon>
        <taxon>Flavobacteriia</taxon>
        <taxon>Flavobacteriales</taxon>
        <taxon>Flavobacteriaceae</taxon>
        <taxon>Flavobacterium</taxon>
    </lineage>
</organism>
<proteinExistence type="predicted"/>
<protein>
    <submittedName>
        <fullName evidence="1">RHS repeat-associated core domain-containing protein</fullName>
    </submittedName>
</protein>
<name>A0ABW8YGB9_9FLAO</name>
<dbReference type="Gene3D" id="2.180.10.10">
    <property type="entry name" value="RHS repeat-associated core"/>
    <property type="match status" value="1"/>
</dbReference>
<dbReference type="NCBIfam" id="TIGR03696">
    <property type="entry name" value="Rhs_assc_core"/>
    <property type="match status" value="1"/>
</dbReference>
<dbReference type="EMBL" id="JBELQB010000025">
    <property type="protein sequence ID" value="MFL9839291.1"/>
    <property type="molecule type" value="Genomic_DNA"/>
</dbReference>